<name>A0A0B1RZW6_OESDE</name>
<dbReference type="InterPro" id="IPR004245">
    <property type="entry name" value="DUF229"/>
</dbReference>
<dbReference type="PANTHER" id="PTHR10974">
    <property type="entry name" value="FI08016P-RELATED"/>
    <property type="match status" value="1"/>
</dbReference>
<evidence type="ECO:0000313" key="1">
    <source>
        <dbReference type="EMBL" id="KHJ78219.1"/>
    </source>
</evidence>
<protein>
    <submittedName>
        <fullName evidence="1">Uncharacterized protein</fullName>
    </submittedName>
</protein>
<dbReference type="PANTHER" id="PTHR10974:SF75">
    <property type="entry name" value="SULFATASE DOMAIN-CONTAINING PROTEIN"/>
    <property type="match status" value="1"/>
</dbReference>
<dbReference type="GO" id="GO:0005615">
    <property type="term" value="C:extracellular space"/>
    <property type="evidence" value="ECO:0007669"/>
    <property type="project" value="TreeGrafter"/>
</dbReference>
<sequence length="141" mass="16148">RSTANASNLRRWKNPDVHIIAIDSIGSAQFIRALPRTVNFLLHGMDAVEFRKLNKVGANTRPNAFPLLLGKTTETVDRSAMNLEEIKPDFSEQQFCRTYLDNELYIPKEYLDAGYMVIRAFKPFPDFVRCSKLVNIPCLLK</sequence>
<reference evidence="1 2" key="1">
    <citation type="submission" date="2014-03" db="EMBL/GenBank/DDBJ databases">
        <title>Draft genome of the hookworm Oesophagostomum dentatum.</title>
        <authorList>
            <person name="Mitreva M."/>
        </authorList>
    </citation>
    <scope>NUCLEOTIDE SEQUENCE [LARGE SCALE GENOMIC DNA]</scope>
    <source>
        <strain evidence="1 2">OD-Hann</strain>
    </source>
</reference>
<dbReference type="Pfam" id="PF02995">
    <property type="entry name" value="DUF229"/>
    <property type="match status" value="1"/>
</dbReference>
<dbReference type="EMBL" id="KN609991">
    <property type="protein sequence ID" value="KHJ78219.1"/>
    <property type="molecule type" value="Genomic_DNA"/>
</dbReference>
<evidence type="ECO:0000313" key="2">
    <source>
        <dbReference type="Proteomes" id="UP000053660"/>
    </source>
</evidence>
<organism evidence="1 2">
    <name type="scientific">Oesophagostomum dentatum</name>
    <name type="common">Nodular worm</name>
    <dbReference type="NCBI Taxonomy" id="61180"/>
    <lineage>
        <taxon>Eukaryota</taxon>
        <taxon>Metazoa</taxon>
        <taxon>Ecdysozoa</taxon>
        <taxon>Nematoda</taxon>
        <taxon>Chromadorea</taxon>
        <taxon>Rhabditida</taxon>
        <taxon>Rhabditina</taxon>
        <taxon>Rhabditomorpha</taxon>
        <taxon>Strongyloidea</taxon>
        <taxon>Strongylidae</taxon>
        <taxon>Oesophagostomum</taxon>
    </lineage>
</organism>
<accession>A0A0B1RZW6</accession>
<feature type="non-terminal residue" evidence="1">
    <location>
        <position position="1"/>
    </location>
</feature>
<dbReference type="OrthoDB" id="5862419at2759"/>
<gene>
    <name evidence="1" type="ORF">OESDEN_22161</name>
</gene>
<proteinExistence type="predicted"/>
<keyword evidence="2" id="KW-1185">Reference proteome</keyword>
<dbReference type="AlphaFoldDB" id="A0A0B1RZW6"/>
<dbReference type="Proteomes" id="UP000053660">
    <property type="component" value="Unassembled WGS sequence"/>
</dbReference>